<evidence type="ECO:0000256" key="1">
    <source>
        <dbReference type="SAM" id="MobiDB-lite"/>
    </source>
</evidence>
<dbReference type="InParanoid" id="F0YG45"/>
<protein>
    <submittedName>
        <fullName evidence="2">Uncharacterized protein</fullName>
    </submittedName>
</protein>
<feature type="region of interest" description="Disordered" evidence="1">
    <location>
        <begin position="260"/>
        <end position="353"/>
    </location>
</feature>
<feature type="compositionally biased region" description="Acidic residues" evidence="1">
    <location>
        <begin position="272"/>
        <end position="298"/>
    </location>
</feature>
<dbReference type="OrthoDB" id="78449at2759"/>
<dbReference type="EMBL" id="GL833138">
    <property type="protein sequence ID" value="EGB05831.1"/>
    <property type="molecule type" value="Genomic_DNA"/>
</dbReference>
<dbReference type="OMA" id="WREWETE"/>
<dbReference type="KEGG" id="aaf:AURANDRAFT_66046"/>
<dbReference type="eggNOG" id="ENOG502S5S6">
    <property type="taxonomic scope" value="Eukaryota"/>
</dbReference>
<dbReference type="RefSeq" id="XP_009039375.1">
    <property type="nucleotide sequence ID" value="XM_009041127.1"/>
</dbReference>
<gene>
    <name evidence="2" type="ORF">AURANDRAFT_66046</name>
</gene>
<accession>F0YG45</accession>
<evidence type="ECO:0000313" key="2">
    <source>
        <dbReference type="EMBL" id="EGB05831.1"/>
    </source>
</evidence>
<dbReference type="Proteomes" id="UP000002729">
    <property type="component" value="Unassembled WGS sequence"/>
</dbReference>
<feature type="region of interest" description="Disordered" evidence="1">
    <location>
        <begin position="657"/>
        <end position="678"/>
    </location>
</feature>
<name>F0YG45_AURAN</name>
<feature type="compositionally biased region" description="Basic residues" evidence="1">
    <location>
        <begin position="331"/>
        <end position="345"/>
    </location>
</feature>
<organism evidence="3">
    <name type="scientific">Aureococcus anophagefferens</name>
    <name type="common">Harmful bloom alga</name>
    <dbReference type="NCBI Taxonomy" id="44056"/>
    <lineage>
        <taxon>Eukaryota</taxon>
        <taxon>Sar</taxon>
        <taxon>Stramenopiles</taxon>
        <taxon>Ochrophyta</taxon>
        <taxon>Pelagophyceae</taxon>
        <taxon>Pelagomonadales</taxon>
        <taxon>Pelagomonadaceae</taxon>
        <taxon>Aureococcus</taxon>
    </lineage>
</organism>
<dbReference type="GeneID" id="20225623"/>
<proteinExistence type="predicted"/>
<evidence type="ECO:0000313" key="3">
    <source>
        <dbReference type="Proteomes" id="UP000002729"/>
    </source>
</evidence>
<feature type="region of interest" description="Disordered" evidence="1">
    <location>
        <begin position="1"/>
        <end position="24"/>
    </location>
</feature>
<dbReference type="AlphaFoldDB" id="F0YG45"/>
<keyword evidence="3" id="KW-1185">Reference proteome</keyword>
<sequence length="699" mass="73896">MDAAPAPALDAAPAPAPAPDAAAPTEEFTVDENTVAMAPFDKDGVECDTKDAEDLDVTQTLLGLWGGRLPGLEERVTTFACAVDSALLAAWVKQPSPCCAAAALAGAMNALARVGRRDARAMQPLEILATMRGLLRDTVAKKRASFERKLGADLGPLLAAVADRVALDGKRFGASTKKEAAASVTAKYLLGAVRAEVEARGDAIAAAVERQRNVEQGLAPAPAPEADAADADEPPAPVFCRLWELYEEDAARKRAEAEKRRLEAEASGAAVVDDDDDRDDDDDDDDDDGEPPEDDEAAPEAAAPPAPAVAPAAGAPRPPSPEAAAPAPGGPRRRRARAPSRKKSHLGAARRAAKPWAWKADLGDILKKCDGIAKTRPSTAAFGNWGLIHAAEQLARDELFDDVWAGDDASTAAGEPRVDEPAAPAAGAADAVAFLRLDPEPLWACPKAPVATVRVTLFAGAAKRGSAMACPLRRGDGGPEVEAQWGKLHAVFLDPRACLLFHLKNHYALIYALRDWVDTSDPAKPRRVRQMLTARKGQRPSAWIDWLEARETMLNWAGYKMMVVSVSPPATGEKADDASAASTRARAAAIFASDGGGPEKRTNAAVWPGIARSRTPASVGVGSDRSVSLAAMTKLTFVARSLVSMRTGAVMAIDRDDRFEKGPPPTRFRPPKMKPAHARNPLPVAARMLWSRNVASTTV</sequence>
<reference evidence="2 3" key="1">
    <citation type="journal article" date="2011" name="Proc. Natl. Acad. Sci. U.S.A.">
        <title>Niche of harmful alga Aureococcus anophagefferens revealed through ecogenomics.</title>
        <authorList>
            <person name="Gobler C.J."/>
            <person name="Berry D.L."/>
            <person name="Dyhrman S.T."/>
            <person name="Wilhelm S.W."/>
            <person name="Salamov A."/>
            <person name="Lobanov A.V."/>
            <person name="Zhang Y."/>
            <person name="Collier J.L."/>
            <person name="Wurch L.L."/>
            <person name="Kustka A.B."/>
            <person name="Dill B.D."/>
            <person name="Shah M."/>
            <person name="VerBerkmoes N.C."/>
            <person name="Kuo A."/>
            <person name="Terry A."/>
            <person name="Pangilinan J."/>
            <person name="Lindquist E.A."/>
            <person name="Lucas S."/>
            <person name="Paulsen I.T."/>
            <person name="Hattenrath-Lehmann T.K."/>
            <person name="Talmage S.C."/>
            <person name="Walker E.A."/>
            <person name="Koch F."/>
            <person name="Burson A.M."/>
            <person name="Marcoval M.A."/>
            <person name="Tang Y.Z."/>
            <person name="Lecleir G.R."/>
            <person name="Coyne K.J."/>
            <person name="Berg G.M."/>
            <person name="Bertrand E.M."/>
            <person name="Saito M.A."/>
            <person name="Gladyshev V.N."/>
            <person name="Grigoriev I.V."/>
        </authorList>
    </citation>
    <scope>NUCLEOTIDE SEQUENCE [LARGE SCALE GENOMIC DNA]</scope>
    <source>
        <strain evidence="3">CCMP 1984</strain>
    </source>
</reference>